<keyword evidence="4 11" id="KW-0662">Pyridine nucleotide biosynthesis</keyword>
<keyword evidence="14" id="KW-1185">Reference proteome</keyword>
<feature type="domain" description="Cytidyltransferase-like" evidence="12">
    <location>
        <begin position="10"/>
        <end position="170"/>
    </location>
</feature>
<evidence type="ECO:0000256" key="1">
    <source>
        <dbReference type="ARBA" id="ARBA00002324"/>
    </source>
</evidence>
<comment type="similarity">
    <text evidence="3 11">Belongs to the NadD family.</text>
</comment>
<evidence type="ECO:0000256" key="9">
    <source>
        <dbReference type="ARBA" id="ARBA00023027"/>
    </source>
</evidence>
<evidence type="ECO:0000256" key="4">
    <source>
        <dbReference type="ARBA" id="ARBA00022642"/>
    </source>
</evidence>
<keyword evidence="5 11" id="KW-0808">Transferase</keyword>
<dbReference type="PANTHER" id="PTHR39321:SF3">
    <property type="entry name" value="PHOSPHOPANTETHEINE ADENYLYLTRANSFERASE"/>
    <property type="match status" value="1"/>
</dbReference>
<dbReference type="Proteomes" id="UP000478417">
    <property type="component" value="Unassembled WGS sequence"/>
</dbReference>
<dbReference type="HAMAP" id="MF_00244">
    <property type="entry name" value="NaMN_adenylyltr"/>
    <property type="match status" value="1"/>
</dbReference>
<gene>
    <name evidence="11 13" type="primary">nadD</name>
    <name evidence="13" type="ORF">G0Q06_01240</name>
</gene>
<name>A0A6B2LZ69_9BACT</name>
<dbReference type="Gene3D" id="3.40.50.620">
    <property type="entry name" value="HUPs"/>
    <property type="match status" value="1"/>
</dbReference>
<accession>A0A6B2LZ69</accession>
<evidence type="ECO:0000259" key="12">
    <source>
        <dbReference type="Pfam" id="PF01467"/>
    </source>
</evidence>
<dbReference type="NCBIfam" id="TIGR00482">
    <property type="entry name" value="nicotinate (nicotinamide) nucleotide adenylyltransferase"/>
    <property type="match status" value="1"/>
</dbReference>
<proteinExistence type="inferred from homology"/>
<evidence type="ECO:0000256" key="7">
    <source>
        <dbReference type="ARBA" id="ARBA00022741"/>
    </source>
</evidence>
<evidence type="ECO:0000256" key="6">
    <source>
        <dbReference type="ARBA" id="ARBA00022695"/>
    </source>
</evidence>
<dbReference type="RefSeq" id="WP_163961655.1">
    <property type="nucleotide sequence ID" value="NZ_JAAGNX010000001.1"/>
</dbReference>
<dbReference type="EC" id="2.7.7.18" evidence="11"/>
<evidence type="ECO:0000256" key="3">
    <source>
        <dbReference type="ARBA" id="ARBA00009014"/>
    </source>
</evidence>
<keyword evidence="9 11" id="KW-0520">NAD</keyword>
<dbReference type="UniPathway" id="UPA00253">
    <property type="reaction ID" value="UER00332"/>
</dbReference>
<dbReference type="NCBIfam" id="TIGR00125">
    <property type="entry name" value="cyt_tran_rel"/>
    <property type="match status" value="1"/>
</dbReference>
<dbReference type="AlphaFoldDB" id="A0A6B2LZ69"/>
<dbReference type="InterPro" id="IPR014729">
    <property type="entry name" value="Rossmann-like_a/b/a_fold"/>
</dbReference>
<dbReference type="InterPro" id="IPR004821">
    <property type="entry name" value="Cyt_trans-like"/>
</dbReference>
<comment type="catalytic activity">
    <reaction evidence="10 11">
        <text>nicotinate beta-D-ribonucleotide + ATP + H(+) = deamido-NAD(+) + diphosphate</text>
        <dbReference type="Rhea" id="RHEA:22860"/>
        <dbReference type="ChEBI" id="CHEBI:15378"/>
        <dbReference type="ChEBI" id="CHEBI:30616"/>
        <dbReference type="ChEBI" id="CHEBI:33019"/>
        <dbReference type="ChEBI" id="CHEBI:57502"/>
        <dbReference type="ChEBI" id="CHEBI:58437"/>
        <dbReference type="EC" id="2.7.7.18"/>
    </reaction>
</comment>
<evidence type="ECO:0000256" key="5">
    <source>
        <dbReference type="ARBA" id="ARBA00022679"/>
    </source>
</evidence>
<comment type="pathway">
    <text evidence="2 11">Cofactor biosynthesis; NAD(+) biosynthesis; deamido-NAD(+) from nicotinate D-ribonucleotide: step 1/1.</text>
</comment>
<protein>
    <recommendedName>
        <fullName evidence="11">Probable nicotinate-nucleotide adenylyltransferase</fullName>
        <ecNumber evidence="11">2.7.7.18</ecNumber>
    </recommendedName>
    <alternativeName>
        <fullName evidence="11">Deamido-NAD(+) diphosphorylase</fullName>
    </alternativeName>
    <alternativeName>
        <fullName evidence="11">Deamido-NAD(+) pyrophosphorylase</fullName>
    </alternativeName>
    <alternativeName>
        <fullName evidence="11">Nicotinate mononucleotide adenylyltransferase</fullName>
        <shortName evidence="11">NaMN adenylyltransferase</shortName>
    </alternativeName>
</protein>
<dbReference type="CDD" id="cd02165">
    <property type="entry name" value="NMNAT"/>
    <property type="match status" value="1"/>
</dbReference>
<evidence type="ECO:0000313" key="14">
    <source>
        <dbReference type="Proteomes" id="UP000478417"/>
    </source>
</evidence>
<dbReference type="InterPro" id="IPR005248">
    <property type="entry name" value="NadD/NMNAT"/>
</dbReference>
<dbReference type="Pfam" id="PF01467">
    <property type="entry name" value="CTP_transf_like"/>
    <property type="match status" value="1"/>
</dbReference>
<dbReference type="PANTHER" id="PTHR39321">
    <property type="entry name" value="NICOTINATE-NUCLEOTIDE ADENYLYLTRANSFERASE-RELATED"/>
    <property type="match status" value="1"/>
</dbReference>
<comment type="caution">
    <text evidence="13">The sequence shown here is derived from an EMBL/GenBank/DDBJ whole genome shotgun (WGS) entry which is preliminary data.</text>
</comment>
<evidence type="ECO:0000256" key="11">
    <source>
        <dbReference type="HAMAP-Rule" id="MF_00244"/>
    </source>
</evidence>
<dbReference type="GO" id="GO:0005524">
    <property type="term" value="F:ATP binding"/>
    <property type="evidence" value="ECO:0007669"/>
    <property type="project" value="UniProtKB-KW"/>
</dbReference>
<evidence type="ECO:0000256" key="8">
    <source>
        <dbReference type="ARBA" id="ARBA00022840"/>
    </source>
</evidence>
<dbReference type="GO" id="GO:0009435">
    <property type="term" value="P:NAD+ biosynthetic process"/>
    <property type="evidence" value="ECO:0007669"/>
    <property type="project" value="UniProtKB-UniRule"/>
</dbReference>
<dbReference type="SUPFAM" id="SSF52374">
    <property type="entry name" value="Nucleotidylyl transferase"/>
    <property type="match status" value="1"/>
</dbReference>
<reference evidence="13 14" key="1">
    <citation type="submission" date="2020-02" db="EMBL/GenBank/DDBJ databases">
        <title>Albibacoteraceae fam. nov., the first described family within the subdivision 4 Verrucomicrobia.</title>
        <authorList>
            <person name="Xi F."/>
        </authorList>
    </citation>
    <scope>NUCLEOTIDE SEQUENCE [LARGE SCALE GENOMIC DNA]</scope>
    <source>
        <strain evidence="13 14">CK1056</strain>
    </source>
</reference>
<keyword evidence="8 11" id="KW-0067">ATP-binding</keyword>
<keyword evidence="7 11" id="KW-0547">Nucleotide-binding</keyword>
<evidence type="ECO:0000256" key="10">
    <source>
        <dbReference type="ARBA" id="ARBA00048721"/>
    </source>
</evidence>
<evidence type="ECO:0000256" key="2">
    <source>
        <dbReference type="ARBA" id="ARBA00005019"/>
    </source>
</evidence>
<keyword evidence="6 11" id="KW-0548">Nucleotidyltransferase</keyword>
<dbReference type="EMBL" id="JAAGNX010000001">
    <property type="protein sequence ID" value="NDV61067.1"/>
    <property type="molecule type" value="Genomic_DNA"/>
</dbReference>
<evidence type="ECO:0000313" key="13">
    <source>
        <dbReference type="EMBL" id="NDV61067.1"/>
    </source>
</evidence>
<organism evidence="13 14">
    <name type="scientific">Oceanipulchritudo coccoides</name>
    <dbReference type="NCBI Taxonomy" id="2706888"/>
    <lineage>
        <taxon>Bacteria</taxon>
        <taxon>Pseudomonadati</taxon>
        <taxon>Verrucomicrobiota</taxon>
        <taxon>Opitutia</taxon>
        <taxon>Puniceicoccales</taxon>
        <taxon>Oceanipulchritudinaceae</taxon>
        <taxon>Oceanipulchritudo</taxon>
    </lineage>
</organism>
<dbReference type="GO" id="GO:0004515">
    <property type="term" value="F:nicotinate-nucleotide adenylyltransferase activity"/>
    <property type="evidence" value="ECO:0007669"/>
    <property type="project" value="UniProtKB-UniRule"/>
</dbReference>
<sequence>MLREKRRIAFFGGSFDPVHSGHLQMAQAAAEQLRLHRVYFVPAAQNPLKDAAPQATPSHRLEMLRTAIHTERLFSIWEGELGRDGPSYTLQSIEHLERVYPNSHLFWIIGSDQLPGLKYWRGIEKLVHKIGFILVMRPGYQLDWPGIPGLSLFLVNNRLNPVSATEVRTRAGAGLPIEGLVPPAVDSYIRENRLYNAD</sequence>
<dbReference type="NCBIfam" id="NF000840">
    <property type="entry name" value="PRK00071.1-3"/>
    <property type="match status" value="1"/>
</dbReference>
<comment type="function">
    <text evidence="1 11">Catalyzes the reversible adenylation of nicotinate mononucleotide (NaMN) to nicotinic acid adenine dinucleotide (NaAD).</text>
</comment>